<keyword evidence="3" id="KW-1185">Reference proteome</keyword>
<evidence type="ECO:0000313" key="3">
    <source>
        <dbReference type="Proteomes" id="UP000008311"/>
    </source>
</evidence>
<organism evidence="2 3">
    <name type="scientific">Ricinus communis</name>
    <name type="common">Castor bean</name>
    <dbReference type="NCBI Taxonomy" id="3988"/>
    <lineage>
        <taxon>Eukaryota</taxon>
        <taxon>Viridiplantae</taxon>
        <taxon>Streptophyta</taxon>
        <taxon>Embryophyta</taxon>
        <taxon>Tracheophyta</taxon>
        <taxon>Spermatophyta</taxon>
        <taxon>Magnoliopsida</taxon>
        <taxon>eudicotyledons</taxon>
        <taxon>Gunneridae</taxon>
        <taxon>Pentapetalae</taxon>
        <taxon>rosids</taxon>
        <taxon>fabids</taxon>
        <taxon>Malpighiales</taxon>
        <taxon>Euphorbiaceae</taxon>
        <taxon>Acalyphoideae</taxon>
        <taxon>Acalypheae</taxon>
        <taxon>Ricinus</taxon>
    </lineage>
</organism>
<feature type="region of interest" description="Disordered" evidence="1">
    <location>
        <begin position="47"/>
        <end position="67"/>
    </location>
</feature>
<evidence type="ECO:0000313" key="2">
    <source>
        <dbReference type="EMBL" id="EEF49783.1"/>
    </source>
</evidence>
<dbReference type="InParanoid" id="B9RF12"/>
<sequence length="183" mass="20757">MVDQRKDHLQTLGICNRLYNFIKKLLLMHAYKSVILGDPLYRDSAETETKAANENDHMAHSKPQEEKLSEVAEDQAHNMNNSDPSVQLSDELTAFQDNNDNVIEPGKEPEAVEAKPPKKSVSISDRVEEIDTRKKIRRKKSKENLILVEEEEEEPKPLRSILKVGSYSGENKSNSFVNPTIDG</sequence>
<name>B9RF12_RICCO</name>
<dbReference type="EMBL" id="EQ973777">
    <property type="protein sequence ID" value="EEF49783.1"/>
    <property type="molecule type" value="Genomic_DNA"/>
</dbReference>
<gene>
    <name evidence="2" type="ORF">RCOM_1430300</name>
</gene>
<dbReference type="Proteomes" id="UP000008311">
    <property type="component" value="Unassembled WGS sequence"/>
</dbReference>
<protein>
    <submittedName>
        <fullName evidence="2">Uncharacterized protein</fullName>
    </submittedName>
</protein>
<feature type="region of interest" description="Disordered" evidence="1">
    <location>
        <begin position="99"/>
        <end position="123"/>
    </location>
</feature>
<accession>B9RF12</accession>
<evidence type="ECO:0000256" key="1">
    <source>
        <dbReference type="SAM" id="MobiDB-lite"/>
    </source>
</evidence>
<reference evidence="3" key="1">
    <citation type="journal article" date="2010" name="Nat. Biotechnol.">
        <title>Draft genome sequence of the oilseed species Ricinus communis.</title>
        <authorList>
            <person name="Chan A.P."/>
            <person name="Crabtree J."/>
            <person name="Zhao Q."/>
            <person name="Lorenzi H."/>
            <person name="Orvis J."/>
            <person name="Puiu D."/>
            <person name="Melake-Berhan A."/>
            <person name="Jones K.M."/>
            <person name="Redman J."/>
            <person name="Chen G."/>
            <person name="Cahoon E.B."/>
            <person name="Gedil M."/>
            <person name="Stanke M."/>
            <person name="Haas B.J."/>
            <person name="Wortman J.R."/>
            <person name="Fraser-Liggett C.M."/>
            <person name="Ravel J."/>
            <person name="Rabinowicz P.D."/>
        </authorList>
    </citation>
    <scope>NUCLEOTIDE SEQUENCE [LARGE SCALE GENOMIC DNA]</scope>
    <source>
        <strain evidence="3">cv. Hale</strain>
    </source>
</reference>
<dbReference type="eggNOG" id="ENOG502SCN5">
    <property type="taxonomic scope" value="Eukaryota"/>
</dbReference>
<feature type="compositionally biased region" description="Basic and acidic residues" evidence="1">
    <location>
        <begin position="105"/>
        <end position="116"/>
    </location>
</feature>
<dbReference type="AlphaFoldDB" id="B9RF12"/>
<proteinExistence type="predicted"/>